<protein>
    <recommendedName>
        <fullName evidence="3">Transposase IS4-like domain-containing protein</fullName>
    </recommendedName>
</protein>
<dbReference type="Gene3D" id="3.90.350.10">
    <property type="entry name" value="Transposase Inhibitor Protein From Tn5, Chain A, domain 1"/>
    <property type="match status" value="1"/>
</dbReference>
<dbReference type="EMBL" id="ACPB03026925">
    <property type="status" value="NOT_ANNOTATED_CDS"/>
    <property type="molecule type" value="Genomic_DNA"/>
</dbReference>
<dbReference type="EnsemblMetazoa" id="RPRC004442-RA">
    <property type="protein sequence ID" value="RPRC004442-PA"/>
    <property type="gene ID" value="RPRC004442"/>
</dbReference>
<dbReference type="AlphaFoldDB" id="T1HK69"/>
<dbReference type="VEuPathDB" id="VectorBase:RPRC004442"/>
<dbReference type="HOGENOM" id="CLU_055071_0_0_1"/>
<dbReference type="PANTHER" id="PTHR33258:SF1">
    <property type="entry name" value="TRANSPOSASE INSL FOR INSERTION SEQUENCE ELEMENT IS186A-RELATED"/>
    <property type="match status" value="1"/>
</dbReference>
<evidence type="ECO:0008006" key="3">
    <source>
        <dbReference type="Google" id="ProtNLM"/>
    </source>
</evidence>
<dbReference type="SUPFAM" id="SSF53098">
    <property type="entry name" value="Ribonuclease H-like"/>
    <property type="match status" value="1"/>
</dbReference>
<accession>T1HK69</accession>
<proteinExistence type="predicted"/>
<evidence type="ECO:0000313" key="2">
    <source>
        <dbReference type="Proteomes" id="UP000015103"/>
    </source>
</evidence>
<sequence>MTPPAPLASAVKDLACAQKTTFATTQAVWRFFNNERISFSQLNEPIISLALWAGCRSTLTEGLSESLTHIDALTADIARVESLDTGKKLVHLIDREGDSIGHMHTLSSQGICWLIRGKEGHRAEWGGDTRKIGEIADDLPFIANGQVGWKGKKVNMEIGETSVIITRTAKAKRKDKNTGRRVKVQPGVALTLRLVVVRLTDTHGKFIGRWTLLTNVSNEITSAEVARWYYWCWGIESFFKLLKGAGHDVEKWLQRSAGALLRRLLIASMACVLVWWLQRAEGDDNAAARQFDV</sequence>
<keyword evidence="2" id="KW-1185">Reference proteome</keyword>
<dbReference type="PANTHER" id="PTHR33258">
    <property type="entry name" value="TRANSPOSASE INSL FOR INSERTION SEQUENCE ELEMENT IS186A-RELATED"/>
    <property type="match status" value="1"/>
</dbReference>
<dbReference type="InParanoid" id="T1HK69"/>
<reference evidence="1" key="1">
    <citation type="submission" date="2015-05" db="UniProtKB">
        <authorList>
            <consortium name="EnsemblMetazoa"/>
        </authorList>
    </citation>
    <scope>IDENTIFICATION</scope>
</reference>
<evidence type="ECO:0000313" key="1">
    <source>
        <dbReference type="EnsemblMetazoa" id="RPRC004442-PA"/>
    </source>
</evidence>
<dbReference type="InterPro" id="IPR012337">
    <property type="entry name" value="RNaseH-like_sf"/>
</dbReference>
<name>T1HK69_RHOPR</name>
<dbReference type="Proteomes" id="UP000015103">
    <property type="component" value="Unassembled WGS sequence"/>
</dbReference>
<organism evidence="1 2">
    <name type="scientific">Rhodnius prolixus</name>
    <name type="common">Triatomid bug</name>
    <dbReference type="NCBI Taxonomy" id="13249"/>
    <lineage>
        <taxon>Eukaryota</taxon>
        <taxon>Metazoa</taxon>
        <taxon>Ecdysozoa</taxon>
        <taxon>Arthropoda</taxon>
        <taxon>Hexapoda</taxon>
        <taxon>Insecta</taxon>
        <taxon>Pterygota</taxon>
        <taxon>Neoptera</taxon>
        <taxon>Paraneoptera</taxon>
        <taxon>Hemiptera</taxon>
        <taxon>Heteroptera</taxon>
        <taxon>Panheteroptera</taxon>
        <taxon>Cimicomorpha</taxon>
        <taxon>Reduviidae</taxon>
        <taxon>Triatominae</taxon>
        <taxon>Rhodnius</taxon>
    </lineage>
</organism>